<dbReference type="InterPro" id="IPR050124">
    <property type="entry name" value="tRNA_CCA-adding_enzyme"/>
</dbReference>
<sequence length="473" mass="49653">MGGDRSQHGHPAEVRRQASVPTTAAAARVLGAITGAGGRGLLVGGCVRDALLAPGSTPHDIDIEVYGLEPRALVAALSRVAHVAEVGRAFSVLVVRTQGESFDVALPRRMVRTGSGPDDVDVVVDPSATLRESSARRDLTINALAFDPASGEVVDCWGGLADLDAGILRHTGPAFSADPLRVLRAARFAAQLGFTLDPSTVALARELAPQFAVVPTERVWGEWQAMAATAAHPSAWLDVLDETGWIEHFPEVAAQRGIAQDPRWHPEGDVFAHSRLAADAGARLADEAGLTGEDRAVVVLASMLHDVGKTVSTQHRADGRITSHGHDEAGRPIAHTFLSRTGAPRSVIERVLPLVREHMVATTVRDPSAAAVRRLARRLVPATMLEWALVTGADRGGRGTASGPASTGRWLELAELAGTTRTPTAAILTGRHLVEAGMTPGPHFATTLAAALAAQDTGVITSEEDALAWLAAR</sequence>
<keyword evidence="6" id="KW-0547">Nucleotide-binding</keyword>
<keyword evidence="9" id="KW-0460">Magnesium</keyword>
<reference evidence="16 17" key="1">
    <citation type="submission" date="2017-10" db="EMBL/GenBank/DDBJ databases">
        <title>Sequencing the genomes of 1000 actinobacteria strains.</title>
        <authorList>
            <person name="Klenk H.-P."/>
        </authorList>
    </citation>
    <scope>NUCLEOTIDE SEQUENCE [LARGE SCALE GENOMIC DNA]</scope>
    <source>
        <strain evidence="16 17">DSM 18966</strain>
    </source>
</reference>
<feature type="domain" description="tRNA nucleotidyltransferase/poly(A) polymerase RNA and SrmB- binding" evidence="15">
    <location>
        <begin position="193"/>
        <end position="254"/>
    </location>
</feature>
<dbReference type="PANTHER" id="PTHR47545:SF1">
    <property type="entry name" value="MULTIFUNCTIONAL CCA PROTEIN"/>
    <property type="match status" value="1"/>
</dbReference>
<dbReference type="RefSeq" id="WP_098454461.1">
    <property type="nucleotide sequence ID" value="NZ_PDJG01000001.1"/>
</dbReference>
<comment type="caution">
    <text evidence="16">The sequence shown here is derived from an EMBL/GenBank/DDBJ whole genome shotgun (WGS) entry which is preliminary data.</text>
</comment>
<evidence type="ECO:0000313" key="16">
    <source>
        <dbReference type="EMBL" id="PFG33226.1"/>
    </source>
</evidence>
<evidence type="ECO:0000256" key="5">
    <source>
        <dbReference type="ARBA" id="ARBA00022723"/>
    </source>
</evidence>
<keyword evidence="2 11" id="KW-0808">Transferase</keyword>
<feature type="compositionally biased region" description="Basic and acidic residues" evidence="12">
    <location>
        <begin position="1"/>
        <end position="16"/>
    </location>
</feature>
<evidence type="ECO:0000256" key="1">
    <source>
        <dbReference type="ARBA" id="ARBA00001946"/>
    </source>
</evidence>
<dbReference type="GO" id="GO:0003723">
    <property type="term" value="F:RNA binding"/>
    <property type="evidence" value="ECO:0007669"/>
    <property type="project" value="UniProtKB-KW"/>
</dbReference>
<dbReference type="GO" id="GO:0016779">
    <property type="term" value="F:nucleotidyltransferase activity"/>
    <property type="evidence" value="ECO:0007669"/>
    <property type="project" value="UniProtKB-KW"/>
</dbReference>
<keyword evidence="7" id="KW-0692">RNA repair</keyword>
<dbReference type="InterPro" id="IPR032828">
    <property type="entry name" value="PolyA_RNA-bd"/>
</dbReference>
<keyword evidence="4" id="KW-0548">Nucleotidyltransferase</keyword>
<dbReference type="InterPro" id="IPR002646">
    <property type="entry name" value="PolA_pol_head_dom"/>
</dbReference>
<feature type="domain" description="HD" evidence="14">
    <location>
        <begin position="270"/>
        <end position="360"/>
    </location>
</feature>
<proteinExistence type="inferred from homology"/>
<evidence type="ECO:0000256" key="7">
    <source>
        <dbReference type="ARBA" id="ARBA00022800"/>
    </source>
</evidence>
<evidence type="ECO:0000256" key="10">
    <source>
        <dbReference type="ARBA" id="ARBA00022884"/>
    </source>
</evidence>
<keyword evidence="3" id="KW-0819">tRNA processing</keyword>
<keyword evidence="17" id="KW-1185">Reference proteome</keyword>
<evidence type="ECO:0000313" key="17">
    <source>
        <dbReference type="Proteomes" id="UP000225548"/>
    </source>
</evidence>
<dbReference type="InterPro" id="IPR006674">
    <property type="entry name" value="HD_domain"/>
</dbReference>
<dbReference type="Proteomes" id="UP000225548">
    <property type="component" value="Unassembled WGS sequence"/>
</dbReference>
<dbReference type="CDD" id="cd00077">
    <property type="entry name" value="HDc"/>
    <property type="match status" value="1"/>
</dbReference>
<evidence type="ECO:0000256" key="8">
    <source>
        <dbReference type="ARBA" id="ARBA00022840"/>
    </source>
</evidence>
<evidence type="ECO:0000259" key="13">
    <source>
        <dbReference type="Pfam" id="PF01743"/>
    </source>
</evidence>
<dbReference type="Pfam" id="PF12627">
    <property type="entry name" value="PolyA_pol_RNAbd"/>
    <property type="match status" value="1"/>
</dbReference>
<dbReference type="Gene3D" id="1.10.3090.10">
    <property type="entry name" value="cca-adding enzyme, domain 2"/>
    <property type="match status" value="1"/>
</dbReference>
<dbReference type="SUPFAM" id="SSF81301">
    <property type="entry name" value="Nucleotidyltransferase"/>
    <property type="match status" value="1"/>
</dbReference>
<dbReference type="GO" id="GO:0046872">
    <property type="term" value="F:metal ion binding"/>
    <property type="evidence" value="ECO:0007669"/>
    <property type="project" value="UniProtKB-KW"/>
</dbReference>
<dbReference type="CDD" id="cd05398">
    <property type="entry name" value="NT_ClassII-CCAase"/>
    <property type="match status" value="1"/>
</dbReference>
<dbReference type="GO" id="GO:0042245">
    <property type="term" value="P:RNA repair"/>
    <property type="evidence" value="ECO:0007669"/>
    <property type="project" value="UniProtKB-KW"/>
</dbReference>
<dbReference type="Pfam" id="PF01743">
    <property type="entry name" value="PolyA_pol"/>
    <property type="match status" value="1"/>
</dbReference>
<accession>A0A2A9E3K2</accession>
<evidence type="ECO:0000256" key="6">
    <source>
        <dbReference type="ARBA" id="ARBA00022741"/>
    </source>
</evidence>
<feature type="region of interest" description="Disordered" evidence="12">
    <location>
        <begin position="1"/>
        <end position="20"/>
    </location>
</feature>
<dbReference type="SUPFAM" id="SSF81891">
    <property type="entry name" value="Poly A polymerase C-terminal region-like"/>
    <property type="match status" value="1"/>
</dbReference>
<dbReference type="OrthoDB" id="9805698at2"/>
<feature type="domain" description="Poly A polymerase head" evidence="13">
    <location>
        <begin position="42"/>
        <end position="169"/>
    </location>
</feature>
<comment type="similarity">
    <text evidence="11">Belongs to the tRNA nucleotidyltransferase/poly(A) polymerase family.</text>
</comment>
<organism evidence="16 17">
    <name type="scientific">Sanguibacter antarcticus</name>
    <dbReference type="NCBI Taxonomy" id="372484"/>
    <lineage>
        <taxon>Bacteria</taxon>
        <taxon>Bacillati</taxon>
        <taxon>Actinomycetota</taxon>
        <taxon>Actinomycetes</taxon>
        <taxon>Micrococcales</taxon>
        <taxon>Sanguibacteraceae</taxon>
        <taxon>Sanguibacter</taxon>
    </lineage>
</organism>
<evidence type="ECO:0000256" key="9">
    <source>
        <dbReference type="ARBA" id="ARBA00022842"/>
    </source>
</evidence>
<dbReference type="GO" id="GO:0005524">
    <property type="term" value="F:ATP binding"/>
    <property type="evidence" value="ECO:0007669"/>
    <property type="project" value="UniProtKB-KW"/>
</dbReference>
<gene>
    <name evidence="16" type="ORF">ATL42_1086</name>
</gene>
<dbReference type="AlphaFoldDB" id="A0A2A9E3K2"/>
<dbReference type="PANTHER" id="PTHR47545">
    <property type="entry name" value="MULTIFUNCTIONAL CCA PROTEIN"/>
    <property type="match status" value="1"/>
</dbReference>
<comment type="cofactor">
    <cofactor evidence="1">
        <name>Mg(2+)</name>
        <dbReference type="ChEBI" id="CHEBI:18420"/>
    </cofactor>
</comment>
<protein>
    <submittedName>
        <fullName evidence="16">tRNA nucleotidyltransferase (CCA-adding enzyme)</fullName>
    </submittedName>
</protein>
<evidence type="ECO:0000256" key="11">
    <source>
        <dbReference type="RuleBase" id="RU003953"/>
    </source>
</evidence>
<name>A0A2A9E3K2_9MICO</name>
<evidence type="ECO:0000256" key="4">
    <source>
        <dbReference type="ARBA" id="ARBA00022695"/>
    </source>
</evidence>
<evidence type="ECO:0000259" key="14">
    <source>
        <dbReference type="Pfam" id="PF01966"/>
    </source>
</evidence>
<dbReference type="Pfam" id="PF01966">
    <property type="entry name" value="HD"/>
    <property type="match status" value="1"/>
</dbReference>
<dbReference type="EMBL" id="PDJG01000001">
    <property type="protein sequence ID" value="PFG33226.1"/>
    <property type="molecule type" value="Genomic_DNA"/>
</dbReference>
<keyword evidence="10 11" id="KW-0694">RNA-binding</keyword>
<evidence type="ECO:0000256" key="2">
    <source>
        <dbReference type="ARBA" id="ARBA00022679"/>
    </source>
</evidence>
<evidence type="ECO:0000256" key="12">
    <source>
        <dbReference type="SAM" id="MobiDB-lite"/>
    </source>
</evidence>
<dbReference type="InterPro" id="IPR043519">
    <property type="entry name" value="NT_sf"/>
</dbReference>
<evidence type="ECO:0000256" key="3">
    <source>
        <dbReference type="ARBA" id="ARBA00022694"/>
    </source>
</evidence>
<keyword evidence="5" id="KW-0479">Metal-binding</keyword>
<dbReference type="GO" id="GO:0008033">
    <property type="term" value="P:tRNA processing"/>
    <property type="evidence" value="ECO:0007669"/>
    <property type="project" value="UniProtKB-KW"/>
</dbReference>
<dbReference type="InterPro" id="IPR003607">
    <property type="entry name" value="HD/PDEase_dom"/>
</dbReference>
<evidence type="ECO:0000259" key="15">
    <source>
        <dbReference type="Pfam" id="PF12627"/>
    </source>
</evidence>
<keyword evidence="8" id="KW-0067">ATP-binding</keyword>
<dbReference type="Gene3D" id="3.30.460.10">
    <property type="entry name" value="Beta Polymerase, domain 2"/>
    <property type="match status" value="1"/>
</dbReference>